<dbReference type="GO" id="GO:0006935">
    <property type="term" value="P:chemotaxis"/>
    <property type="evidence" value="ECO:0007669"/>
    <property type="project" value="TreeGrafter"/>
</dbReference>
<evidence type="ECO:0000256" key="3">
    <source>
        <dbReference type="ARBA" id="ARBA00022692"/>
    </source>
</evidence>
<evidence type="ECO:0000256" key="6">
    <source>
        <dbReference type="ARBA" id="ARBA00029447"/>
    </source>
</evidence>
<dbReference type="GO" id="GO:0004888">
    <property type="term" value="F:transmembrane signaling receptor activity"/>
    <property type="evidence" value="ECO:0007669"/>
    <property type="project" value="TreeGrafter"/>
</dbReference>
<keyword evidence="7" id="KW-0807">Transducer</keyword>
<dbReference type="InterPro" id="IPR003660">
    <property type="entry name" value="HAMP_dom"/>
</dbReference>
<sequence length="617" mass="64193">MSLWKSLKGQILLVSLACLVVALVALSAANLWTARSHAHASLASETQLLAHSHVETLRTWANAKAAVVEAAGASLDDEQPPKALLMLSKAGDFLVSYFGYADKRTAFSSPQNLPPDYDPTTRPWYQQAAQASGSVLTAPYADAGGNGLVVTFARAAREGGRVKAVMAGDVSLAAVIANVTSIKPTPSSYAFLVGGDGAIIAHPDAKLALKPATDIAPALSAQGLAGIAQSGALQAMELQGRPMLLHVSKVPDTPWMLVIAQDRDEALAAISSMLRVSLVAGIVVLVIATLLLAGVLARRLRQLTQVRDAMHQIGEGDGDLSRRIDAQGENELAQIAGSFNNFATKLSGVLAQIRDASQSVRLASEEIATGNQDLSSRTELTASSLQQTAASMQQLTETVRHNADAARQANQLVAQAAGVAQHGGTVVGNVVSTMEQINAASRKINDIIGVIDGIAFQTNILALNAAVEAARAGEQGRGFAVVAGEVRNLAQRSAEAAREIKALIGSSVAQVEQGSRLVNDAGTTMADIVQSVQRVTDIMAEITASTNEQSTSIGEVGQAVAQLDQMTQQNAALVEESAAAAASLKDQSVRLSDVVGTFRLHDEAASAGRAAPLALQR</sequence>
<dbReference type="CDD" id="cd11386">
    <property type="entry name" value="MCP_signal"/>
    <property type="match status" value="1"/>
</dbReference>
<keyword evidence="2" id="KW-1003">Cell membrane</keyword>
<organism evidence="11 12">
    <name type="scientific">Acidovorax ebreus (strain TPSY)</name>
    <name type="common">Diaphorobacter sp. (strain TPSY)</name>
    <dbReference type="NCBI Taxonomy" id="535289"/>
    <lineage>
        <taxon>Bacteria</taxon>
        <taxon>Pseudomonadati</taxon>
        <taxon>Pseudomonadota</taxon>
        <taxon>Betaproteobacteria</taxon>
        <taxon>Burkholderiales</taxon>
        <taxon>Comamonadaceae</taxon>
        <taxon>Diaphorobacter</taxon>
    </lineage>
</organism>
<accession>A0A9J9QCP2</accession>
<dbReference type="Proteomes" id="UP000000450">
    <property type="component" value="Chromosome"/>
</dbReference>
<dbReference type="PROSITE" id="PS50885">
    <property type="entry name" value="HAMP"/>
    <property type="match status" value="1"/>
</dbReference>
<evidence type="ECO:0000256" key="7">
    <source>
        <dbReference type="PROSITE-ProRule" id="PRU00284"/>
    </source>
</evidence>
<dbReference type="Gene3D" id="3.30.450.20">
    <property type="entry name" value="PAS domain"/>
    <property type="match status" value="2"/>
</dbReference>
<dbReference type="SUPFAM" id="SSF103190">
    <property type="entry name" value="Sensory domain-like"/>
    <property type="match status" value="1"/>
</dbReference>
<dbReference type="CDD" id="cd06225">
    <property type="entry name" value="HAMP"/>
    <property type="match status" value="1"/>
</dbReference>
<dbReference type="FunFam" id="1.10.287.950:FF:000001">
    <property type="entry name" value="Methyl-accepting chemotaxis sensory transducer"/>
    <property type="match status" value="1"/>
</dbReference>
<evidence type="ECO:0000313" key="12">
    <source>
        <dbReference type="Proteomes" id="UP000000450"/>
    </source>
</evidence>
<keyword evidence="5 8" id="KW-0472">Membrane</keyword>
<feature type="domain" description="HAMP" evidence="10">
    <location>
        <begin position="297"/>
        <end position="351"/>
    </location>
</feature>
<protein>
    <submittedName>
        <fullName evidence="11">Methyl-accepting chemotaxis sensory transducer with Cache sensor</fullName>
    </submittedName>
</protein>
<evidence type="ECO:0000256" key="4">
    <source>
        <dbReference type="ARBA" id="ARBA00022989"/>
    </source>
</evidence>
<dbReference type="RefSeq" id="WP_015913567.1">
    <property type="nucleotide sequence ID" value="NC_011992.1"/>
</dbReference>
<feature type="domain" description="Methyl-accepting transducer" evidence="9">
    <location>
        <begin position="356"/>
        <end position="585"/>
    </location>
</feature>
<dbReference type="InterPro" id="IPR033479">
    <property type="entry name" value="dCache_1"/>
</dbReference>
<dbReference type="InterPro" id="IPR029151">
    <property type="entry name" value="Sensor-like_sf"/>
</dbReference>
<keyword evidence="4 8" id="KW-1133">Transmembrane helix</keyword>
<evidence type="ECO:0000313" key="11">
    <source>
        <dbReference type="EMBL" id="ACM33543.1"/>
    </source>
</evidence>
<dbReference type="AlphaFoldDB" id="A0A9J9QCP2"/>
<dbReference type="Pfam" id="PF00015">
    <property type="entry name" value="MCPsignal"/>
    <property type="match status" value="1"/>
</dbReference>
<dbReference type="Pfam" id="PF02743">
    <property type="entry name" value="dCache_1"/>
    <property type="match status" value="1"/>
</dbReference>
<evidence type="ECO:0000259" key="9">
    <source>
        <dbReference type="PROSITE" id="PS50111"/>
    </source>
</evidence>
<dbReference type="PANTHER" id="PTHR43531">
    <property type="entry name" value="PROTEIN ICFG"/>
    <property type="match status" value="1"/>
</dbReference>
<comment type="similarity">
    <text evidence="6">Belongs to the methyl-accepting chemotaxis (MCP) protein family.</text>
</comment>
<reference evidence="11 12" key="1">
    <citation type="journal article" date="2010" name="J. Bacteriol.">
        <title>Completed genome sequence of the anaerobic iron-oxidizing bacterium Acidovorax ebreus strain TPSY.</title>
        <authorList>
            <person name="Byrne-Bailey K.G."/>
            <person name="Weber K.A."/>
            <person name="Chair A.H."/>
            <person name="Bose S."/>
            <person name="Knox T."/>
            <person name="Spanbauer T.L."/>
            <person name="Chertkov O."/>
            <person name="Coates J.D."/>
        </authorList>
    </citation>
    <scope>NUCLEOTIDE SEQUENCE [LARGE SCALE GENOMIC DNA]</scope>
    <source>
        <strain evidence="11 12">TPSY</strain>
    </source>
</reference>
<keyword evidence="3 8" id="KW-0812">Transmembrane</keyword>
<dbReference type="SMART" id="SM00283">
    <property type="entry name" value="MA"/>
    <property type="match status" value="1"/>
</dbReference>
<evidence type="ECO:0000259" key="10">
    <source>
        <dbReference type="PROSITE" id="PS50885"/>
    </source>
</evidence>
<keyword evidence="12" id="KW-1185">Reference proteome</keyword>
<evidence type="ECO:0000256" key="1">
    <source>
        <dbReference type="ARBA" id="ARBA00004651"/>
    </source>
</evidence>
<proteinExistence type="inferred from homology"/>
<dbReference type="GO" id="GO:0005886">
    <property type="term" value="C:plasma membrane"/>
    <property type="evidence" value="ECO:0007669"/>
    <property type="project" value="UniProtKB-SubCell"/>
</dbReference>
<evidence type="ECO:0000256" key="8">
    <source>
        <dbReference type="SAM" id="Phobius"/>
    </source>
</evidence>
<gene>
    <name evidence="11" type="ordered locus">Dtpsy_2088</name>
</gene>
<feature type="transmembrane region" description="Helical" evidence="8">
    <location>
        <begin position="276"/>
        <end position="297"/>
    </location>
</feature>
<dbReference type="SMART" id="SM00304">
    <property type="entry name" value="HAMP"/>
    <property type="match status" value="1"/>
</dbReference>
<dbReference type="Pfam" id="PF00672">
    <property type="entry name" value="HAMP"/>
    <property type="match status" value="1"/>
</dbReference>
<comment type="subcellular location">
    <subcellularLocation>
        <location evidence="1">Cell membrane</location>
        <topology evidence="1">Multi-pass membrane protein</topology>
    </subcellularLocation>
</comment>
<dbReference type="PANTHER" id="PTHR43531:SF16">
    <property type="entry name" value="METHYL-ACCEPTING CHEMOTAXIS PROTEIN II"/>
    <property type="match status" value="1"/>
</dbReference>
<evidence type="ECO:0000256" key="5">
    <source>
        <dbReference type="ARBA" id="ARBA00023136"/>
    </source>
</evidence>
<dbReference type="SUPFAM" id="SSF58104">
    <property type="entry name" value="Methyl-accepting chemotaxis protein (MCP) signaling domain"/>
    <property type="match status" value="1"/>
</dbReference>
<dbReference type="InterPro" id="IPR004089">
    <property type="entry name" value="MCPsignal_dom"/>
</dbReference>
<dbReference type="PROSITE" id="PS50111">
    <property type="entry name" value="CHEMOTAXIS_TRANSDUC_2"/>
    <property type="match status" value="1"/>
</dbReference>
<evidence type="ECO:0000256" key="2">
    <source>
        <dbReference type="ARBA" id="ARBA00022475"/>
    </source>
</evidence>
<dbReference type="KEGG" id="dia:Dtpsy_2088"/>
<dbReference type="CDD" id="cd12913">
    <property type="entry name" value="PDC1_MCP_like"/>
    <property type="match status" value="1"/>
</dbReference>
<dbReference type="InterPro" id="IPR051310">
    <property type="entry name" value="MCP_chemotaxis"/>
</dbReference>
<dbReference type="GO" id="GO:0007165">
    <property type="term" value="P:signal transduction"/>
    <property type="evidence" value="ECO:0007669"/>
    <property type="project" value="UniProtKB-KW"/>
</dbReference>
<dbReference type="EMBL" id="CP001392">
    <property type="protein sequence ID" value="ACM33543.1"/>
    <property type="molecule type" value="Genomic_DNA"/>
</dbReference>
<name>A0A9J9QCP2_ACIET</name>
<dbReference type="Gene3D" id="1.10.287.950">
    <property type="entry name" value="Methyl-accepting chemotaxis protein"/>
    <property type="match status" value="1"/>
</dbReference>
<dbReference type="CDD" id="cd12912">
    <property type="entry name" value="PDC2_MCP_like"/>
    <property type="match status" value="1"/>
</dbReference>